<evidence type="ECO:0000256" key="2">
    <source>
        <dbReference type="ARBA" id="ARBA00023239"/>
    </source>
</evidence>
<dbReference type="PANTHER" id="PTHR33542:SF5">
    <property type="entry name" value="FERROCHELATASE CHE1"/>
    <property type="match status" value="1"/>
</dbReference>
<accession>A0A6P0HNP1</accession>
<dbReference type="RefSeq" id="WP_163773988.1">
    <property type="nucleotide sequence ID" value="NZ_JAAGXA010000016.1"/>
</dbReference>
<evidence type="ECO:0000256" key="1">
    <source>
        <dbReference type="ARBA" id="ARBA00022723"/>
    </source>
</evidence>
<gene>
    <name evidence="3" type="ORF">G3T38_18360</name>
</gene>
<name>A0A6P0HNP1_9ACTN</name>
<keyword evidence="4" id="KW-1185">Reference proteome</keyword>
<dbReference type="SUPFAM" id="SSF53800">
    <property type="entry name" value="Chelatase"/>
    <property type="match status" value="1"/>
</dbReference>
<keyword evidence="1" id="KW-0479">Metal-binding</keyword>
<comment type="caution">
    <text evidence="3">The sequence shown here is derived from an EMBL/GenBank/DDBJ whole genome shotgun (WGS) entry which is preliminary data.</text>
</comment>
<dbReference type="Proteomes" id="UP000468687">
    <property type="component" value="Unassembled WGS sequence"/>
</dbReference>
<protein>
    <submittedName>
        <fullName evidence="3">Sirohydrochlorin chelatase</fullName>
    </submittedName>
</protein>
<dbReference type="EMBL" id="JAAGXA010000016">
    <property type="protein sequence ID" value="NEN80226.1"/>
    <property type="molecule type" value="Genomic_DNA"/>
</dbReference>
<organism evidence="3 4">
    <name type="scientific">Nocardioides zeae</name>
    <dbReference type="NCBI Taxonomy" id="1457234"/>
    <lineage>
        <taxon>Bacteria</taxon>
        <taxon>Bacillati</taxon>
        <taxon>Actinomycetota</taxon>
        <taxon>Actinomycetes</taxon>
        <taxon>Propionibacteriales</taxon>
        <taxon>Nocardioidaceae</taxon>
        <taxon>Nocardioides</taxon>
    </lineage>
</organism>
<keyword evidence="2" id="KW-0456">Lyase</keyword>
<sequence>MPPHLLPHLLPRLVTVAHGTRDGSGSPVARALTQAAGELVGVPATASYVELADPLLTDVLAAADRPVVVVPLLLSAGLHVDSDVPEAVAAAPVPAALTAALGPSPLLADAMCARLRDAGARPGQPVTMVAAGSRRPGSLDDLATTARMLGLLWGGPVRIATLSGLGERPADVVRAGDAVAPYLLAPGFFARRCAEEARAAGATVVADVLGDHPCVVELVAHRAQVGLALARRAALAA</sequence>
<reference evidence="3 4" key="1">
    <citation type="journal article" date="2014" name="Int. J. Syst. Evol. Microbiol.">
        <title>Nocardioides zeae sp. nov., isolated from the stem of Zea mays.</title>
        <authorList>
            <person name="Glaeser S.P."/>
            <person name="McInroy J.A."/>
            <person name="Busse H.J."/>
            <person name="Kampfer P."/>
        </authorList>
    </citation>
    <scope>NUCLEOTIDE SEQUENCE [LARGE SCALE GENOMIC DNA]</scope>
    <source>
        <strain evidence="3 4">JCM 30728</strain>
    </source>
</reference>
<dbReference type="Gene3D" id="3.40.50.1400">
    <property type="match status" value="2"/>
</dbReference>
<dbReference type="AlphaFoldDB" id="A0A6P0HNP1"/>
<dbReference type="Pfam" id="PF01903">
    <property type="entry name" value="CbiX"/>
    <property type="match status" value="1"/>
</dbReference>
<dbReference type="InterPro" id="IPR002762">
    <property type="entry name" value="CbiX-like"/>
</dbReference>
<dbReference type="GO" id="GO:0046872">
    <property type="term" value="F:metal ion binding"/>
    <property type="evidence" value="ECO:0007669"/>
    <property type="project" value="UniProtKB-KW"/>
</dbReference>
<evidence type="ECO:0000313" key="3">
    <source>
        <dbReference type="EMBL" id="NEN80226.1"/>
    </source>
</evidence>
<dbReference type="InterPro" id="IPR050963">
    <property type="entry name" value="Sirohydro_Cobaltochel/CbiX"/>
</dbReference>
<proteinExistence type="predicted"/>
<dbReference type="PANTHER" id="PTHR33542">
    <property type="entry name" value="SIROHYDROCHLORIN FERROCHELATASE, CHLOROPLASTIC"/>
    <property type="match status" value="1"/>
</dbReference>
<dbReference type="GO" id="GO:0016829">
    <property type="term" value="F:lyase activity"/>
    <property type="evidence" value="ECO:0007669"/>
    <property type="project" value="UniProtKB-KW"/>
</dbReference>
<evidence type="ECO:0000313" key="4">
    <source>
        <dbReference type="Proteomes" id="UP000468687"/>
    </source>
</evidence>